<dbReference type="InterPro" id="IPR052927">
    <property type="entry name" value="DCC_oxidoreductase"/>
</dbReference>
<evidence type="ECO:0000313" key="1">
    <source>
        <dbReference type="EMBL" id="MYL64044.1"/>
    </source>
</evidence>
<gene>
    <name evidence="1" type="ORF">GLW07_11850</name>
</gene>
<dbReference type="InterPro" id="IPR007263">
    <property type="entry name" value="DCC1-like"/>
</dbReference>
<dbReference type="PANTHER" id="PTHR33639:SF2">
    <property type="entry name" value="DUF393 DOMAIN-CONTAINING PROTEIN"/>
    <property type="match status" value="1"/>
</dbReference>
<reference evidence="1 2" key="1">
    <citation type="submission" date="2019-11" db="EMBL/GenBank/DDBJ databases">
        <title>Genome sequences of 17 halophilic strains isolated from different environments.</title>
        <authorList>
            <person name="Furrow R.E."/>
        </authorList>
    </citation>
    <scope>NUCLEOTIDE SEQUENCE [LARGE SCALE GENOMIC DNA]</scope>
    <source>
        <strain evidence="1 2">22506_14_FS</strain>
    </source>
</reference>
<dbReference type="AlphaFoldDB" id="A0A845EZW8"/>
<dbReference type="Proteomes" id="UP000447833">
    <property type="component" value="Unassembled WGS sequence"/>
</dbReference>
<sequence length="136" mass="15593">MKSRVDVDTNIILFDGVCNLCNGLVKFMFKYDKKAVFSFASLQSESAQILLKKAGLTEVPDSVIVIKEGKALVKSEAALSIIQQLGGLFKLLLVFRLFPRSIRDRLYDEVAKHRYKWFGKKESCMIPTKEQRKRFL</sequence>
<proteinExistence type="predicted"/>
<dbReference type="Pfam" id="PF04134">
    <property type="entry name" value="DCC1-like"/>
    <property type="match status" value="1"/>
</dbReference>
<evidence type="ECO:0000313" key="2">
    <source>
        <dbReference type="Proteomes" id="UP000447833"/>
    </source>
</evidence>
<protein>
    <submittedName>
        <fullName evidence="1">DUF393 domain-containing protein</fullName>
    </submittedName>
</protein>
<dbReference type="PANTHER" id="PTHR33639">
    <property type="entry name" value="THIOL-DISULFIDE OXIDOREDUCTASE DCC"/>
    <property type="match status" value="1"/>
</dbReference>
<name>A0A845EZW8_9BACL</name>
<organism evidence="1 2">
    <name type="scientific">Guptibacillus hwajinpoensis</name>
    <dbReference type="NCBI Taxonomy" id="208199"/>
    <lineage>
        <taxon>Bacteria</taxon>
        <taxon>Bacillati</taxon>
        <taxon>Bacillota</taxon>
        <taxon>Bacilli</taxon>
        <taxon>Bacillales</taxon>
        <taxon>Guptibacillaceae</taxon>
        <taxon>Guptibacillus</taxon>
    </lineage>
</organism>
<dbReference type="GO" id="GO:0015035">
    <property type="term" value="F:protein-disulfide reductase activity"/>
    <property type="evidence" value="ECO:0007669"/>
    <property type="project" value="InterPro"/>
</dbReference>
<comment type="caution">
    <text evidence="1">The sequence shown here is derived from an EMBL/GenBank/DDBJ whole genome shotgun (WGS) entry which is preliminary data.</text>
</comment>
<dbReference type="EMBL" id="WMEY01000003">
    <property type="protein sequence ID" value="MYL64044.1"/>
    <property type="molecule type" value="Genomic_DNA"/>
</dbReference>
<accession>A0A845EZW8</accession>
<dbReference type="RefSeq" id="WP_160919494.1">
    <property type="nucleotide sequence ID" value="NZ_WMEY01000003.1"/>
</dbReference>